<keyword evidence="3 5" id="KW-0808">Transferase</keyword>
<keyword evidence="5" id="KW-0963">Cytoplasm</keyword>
<dbReference type="eggNOG" id="arCOG00912">
    <property type="taxonomic scope" value="Archaea"/>
</dbReference>
<dbReference type="GO" id="GO:0019240">
    <property type="term" value="P:citrulline biosynthetic process"/>
    <property type="evidence" value="ECO:0007669"/>
    <property type="project" value="TreeGrafter"/>
</dbReference>
<dbReference type="AlphaFoldDB" id="A1RX86"/>
<protein>
    <recommendedName>
        <fullName evidence="2 5">Ornithine carbamoyltransferase</fullName>
        <shortName evidence="5">OTCase</shortName>
        <ecNumber evidence="2 5">2.1.3.3</ecNumber>
    </recommendedName>
</protein>
<feature type="binding site" evidence="5">
    <location>
        <begin position="55"/>
        <end position="58"/>
    </location>
    <ligand>
        <name>carbamoyl phosphate</name>
        <dbReference type="ChEBI" id="CHEBI:58228"/>
    </ligand>
</feature>
<dbReference type="PROSITE" id="PS00097">
    <property type="entry name" value="CARBAMOYLTRANSFERASE"/>
    <property type="match status" value="1"/>
</dbReference>
<dbReference type="PANTHER" id="PTHR45753:SF3">
    <property type="entry name" value="ORNITHINE TRANSCARBAMYLASE, MITOCHONDRIAL"/>
    <property type="match status" value="1"/>
</dbReference>
<comment type="catalytic activity">
    <reaction evidence="4 5">
        <text>carbamoyl phosphate + L-ornithine = L-citrulline + phosphate + H(+)</text>
        <dbReference type="Rhea" id="RHEA:19513"/>
        <dbReference type="ChEBI" id="CHEBI:15378"/>
        <dbReference type="ChEBI" id="CHEBI:43474"/>
        <dbReference type="ChEBI" id="CHEBI:46911"/>
        <dbReference type="ChEBI" id="CHEBI:57743"/>
        <dbReference type="ChEBI" id="CHEBI:58228"/>
        <dbReference type="EC" id="2.1.3.3"/>
    </reaction>
</comment>
<dbReference type="InterPro" id="IPR006131">
    <property type="entry name" value="Asp_carbamoyltransf_Asp/Orn-bd"/>
</dbReference>
<keyword evidence="9" id="KW-1185">Reference proteome</keyword>
<feature type="binding site" evidence="5">
    <location>
        <position position="82"/>
    </location>
    <ligand>
        <name>carbamoyl phosphate</name>
        <dbReference type="ChEBI" id="CHEBI:58228"/>
    </ligand>
</feature>
<feature type="binding site" evidence="5">
    <location>
        <begin position="265"/>
        <end position="266"/>
    </location>
    <ligand>
        <name>carbamoyl phosphate</name>
        <dbReference type="ChEBI" id="CHEBI:58228"/>
    </ligand>
</feature>
<evidence type="ECO:0000256" key="4">
    <source>
        <dbReference type="ARBA" id="ARBA00048772"/>
    </source>
</evidence>
<dbReference type="FunFam" id="3.40.50.1370:FF:000008">
    <property type="entry name" value="Ornithine carbamoyltransferase"/>
    <property type="match status" value="1"/>
</dbReference>
<dbReference type="OrthoDB" id="4696at2157"/>
<name>A1RX86_THEPD</name>
<feature type="binding site" evidence="5">
    <location>
        <begin position="227"/>
        <end position="228"/>
    </location>
    <ligand>
        <name>L-ornithine</name>
        <dbReference type="ChEBI" id="CHEBI:46911"/>
    </ligand>
</feature>
<dbReference type="Pfam" id="PF00185">
    <property type="entry name" value="OTCace"/>
    <property type="match status" value="1"/>
</dbReference>
<feature type="binding site" evidence="5">
    <location>
        <begin position="133"/>
        <end position="136"/>
    </location>
    <ligand>
        <name>carbamoyl phosphate</name>
        <dbReference type="ChEBI" id="CHEBI:58228"/>
    </ligand>
</feature>
<evidence type="ECO:0000313" key="9">
    <source>
        <dbReference type="Proteomes" id="UP000000641"/>
    </source>
</evidence>
<dbReference type="EMBL" id="CP000505">
    <property type="protein sequence ID" value="ABL77816.1"/>
    <property type="molecule type" value="Genomic_DNA"/>
</dbReference>
<dbReference type="KEGG" id="tpe:Tpen_0407"/>
<dbReference type="NCBIfam" id="TIGR00658">
    <property type="entry name" value="orni_carb_tr"/>
    <property type="match status" value="1"/>
</dbReference>
<feature type="binding site" evidence="5">
    <location>
        <position position="293"/>
    </location>
    <ligand>
        <name>carbamoyl phosphate</name>
        <dbReference type="ChEBI" id="CHEBI:58228"/>
    </ligand>
</feature>
<evidence type="ECO:0000256" key="2">
    <source>
        <dbReference type="ARBA" id="ARBA00013007"/>
    </source>
</evidence>
<evidence type="ECO:0000313" key="8">
    <source>
        <dbReference type="EMBL" id="ABL77816.1"/>
    </source>
</evidence>
<dbReference type="InterPro" id="IPR036901">
    <property type="entry name" value="Asp/Orn_carbamoylTrfase_sf"/>
</dbReference>
<feature type="binding site" evidence="5">
    <location>
        <position position="106"/>
    </location>
    <ligand>
        <name>carbamoyl phosphate</name>
        <dbReference type="ChEBI" id="CHEBI:58228"/>
    </ligand>
</feature>
<gene>
    <name evidence="8" type="ordered locus">Tpen_0407</name>
</gene>
<dbReference type="InterPro" id="IPR006132">
    <property type="entry name" value="Asp/Orn_carbamoyltranf_P-bd"/>
</dbReference>
<feature type="domain" description="Aspartate/ornithine carbamoyltransferase carbamoyl-P binding" evidence="7">
    <location>
        <begin position="6"/>
        <end position="146"/>
    </location>
</feature>
<dbReference type="RefSeq" id="WP_011752081.1">
    <property type="nucleotide sequence ID" value="NC_008698.1"/>
</dbReference>
<dbReference type="Proteomes" id="UP000000641">
    <property type="component" value="Chromosome"/>
</dbReference>
<dbReference type="GO" id="GO:0004585">
    <property type="term" value="F:ornithine carbamoyltransferase activity"/>
    <property type="evidence" value="ECO:0007669"/>
    <property type="project" value="UniProtKB-UniRule"/>
</dbReference>
<comment type="similarity">
    <text evidence="1 5">Belongs to the aspartate/ornithine carbamoyltransferase superfamily. OTCase family.</text>
</comment>
<dbReference type="Gene3D" id="3.40.50.1370">
    <property type="entry name" value="Aspartate/ornithine carbamoyltransferase"/>
    <property type="match status" value="2"/>
</dbReference>
<dbReference type="SUPFAM" id="SSF53671">
    <property type="entry name" value="Aspartate/ornithine carbamoyltransferase"/>
    <property type="match status" value="1"/>
</dbReference>
<dbReference type="HAMAP" id="MF_01109">
    <property type="entry name" value="OTCase"/>
    <property type="match status" value="1"/>
</dbReference>
<dbReference type="NCBIfam" id="NF001986">
    <property type="entry name" value="PRK00779.1"/>
    <property type="match status" value="1"/>
</dbReference>
<accession>A1RX86</accession>
<dbReference type="GO" id="GO:0016597">
    <property type="term" value="F:amino acid binding"/>
    <property type="evidence" value="ECO:0007669"/>
    <property type="project" value="InterPro"/>
</dbReference>
<reference evidence="9" key="1">
    <citation type="journal article" date="2008" name="J. Bacteriol.">
        <title>Genome sequence of Thermofilum pendens reveals an exceptional loss of biosynthetic pathways without genome reduction.</title>
        <authorList>
            <person name="Anderson I."/>
            <person name="Rodriguez J."/>
            <person name="Susanti D."/>
            <person name="Porat I."/>
            <person name="Reich C."/>
            <person name="Ulrich L.E."/>
            <person name="Elkins J.G."/>
            <person name="Mavromatis K."/>
            <person name="Lykidis A."/>
            <person name="Kim E."/>
            <person name="Thompson L.S."/>
            <person name="Nolan M."/>
            <person name="Land M."/>
            <person name="Copeland A."/>
            <person name="Lapidus A."/>
            <person name="Lucas S."/>
            <person name="Detter C."/>
            <person name="Zhulin I.B."/>
            <person name="Olsen G.J."/>
            <person name="Whitman W."/>
            <person name="Mukhopadhyay B."/>
            <person name="Bristow J."/>
            <person name="Kyrpides N."/>
        </authorList>
    </citation>
    <scope>NUCLEOTIDE SEQUENCE [LARGE SCALE GENOMIC DNA]</scope>
    <source>
        <strain evidence="9">DSM 2475 / Hrk 5</strain>
    </source>
</reference>
<evidence type="ECO:0000256" key="5">
    <source>
        <dbReference type="HAMAP-Rule" id="MF_01109"/>
    </source>
</evidence>
<feature type="binding site" evidence="5">
    <location>
        <position position="223"/>
    </location>
    <ligand>
        <name>L-ornithine</name>
        <dbReference type="ChEBI" id="CHEBI:46911"/>
    </ligand>
</feature>
<dbReference type="PANTHER" id="PTHR45753">
    <property type="entry name" value="ORNITHINE CARBAMOYLTRANSFERASE, MITOCHONDRIAL"/>
    <property type="match status" value="1"/>
</dbReference>
<proteinExistence type="inferred from homology"/>
<feature type="domain" description="Aspartate/ornithine carbamoyltransferase Asp/Orn-binding" evidence="6">
    <location>
        <begin position="153"/>
        <end position="303"/>
    </location>
</feature>
<dbReference type="HOGENOM" id="CLU_043846_3_2_2"/>
<comment type="subcellular location">
    <subcellularLocation>
        <location evidence="5">Cytoplasm</location>
    </subcellularLocation>
</comment>
<evidence type="ECO:0000259" key="6">
    <source>
        <dbReference type="Pfam" id="PF00185"/>
    </source>
</evidence>
<dbReference type="Pfam" id="PF02729">
    <property type="entry name" value="OTCace_N"/>
    <property type="match status" value="1"/>
</dbReference>
<dbReference type="InterPro" id="IPR002292">
    <property type="entry name" value="Orn/put_carbamltrans"/>
</dbReference>
<dbReference type="GeneID" id="4601501"/>
<dbReference type="PRINTS" id="PR00102">
    <property type="entry name" value="OTCASE"/>
</dbReference>
<feature type="binding site" evidence="5">
    <location>
        <position position="165"/>
    </location>
    <ligand>
        <name>L-ornithine</name>
        <dbReference type="ChEBI" id="CHEBI:46911"/>
    </ligand>
</feature>
<dbReference type="EC" id="2.1.3.3" evidence="2 5"/>
<dbReference type="EnsemblBacteria" id="ABL77816">
    <property type="protein sequence ID" value="ABL77816"/>
    <property type="gene ID" value="Tpen_0407"/>
</dbReference>
<sequence length="323" mass="36777">MSGVLHLLTLRDYAADEIESLIRDAVLLKKLRKLGLKRLNLLNGRSVAMIFEKPSTRTRASFTVAAYELGAFPVSYSSSELQLARGEPVKDVARVLARYHDLIAARVYRHEDLEELARYSGVPVVNLLSDKYHPLQALADYMTIFEKKGRLSGVTLAFIGDGTDNVFNSLAIAGVKLGVRIRVAAPREYMPSEELLGRDVLSRIEVYEDPEEAVRDADVVYTDVFVSMGQEKEREYRLKVFLPKYQVNSQLLRSVGREDFIFMHCLPAHRGEEVTDDVIESPQSVVFDQAENRLHTSKSVLLHLLVPEWRKYMREEPLQPDIR</sequence>
<organism evidence="8 9">
    <name type="scientific">Thermofilum pendens (strain DSM 2475 / Hrk 5)</name>
    <dbReference type="NCBI Taxonomy" id="368408"/>
    <lineage>
        <taxon>Archaea</taxon>
        <taxon>Thermoproteota</taxon>
        <taxon>Thermoprotei</taxon>
        <taxon>Thermofilales</taxon>
        <taxon>Thermofilaceae</taxon>
        <taxon>Thermofilum</taxon>
    </lineage>
</organism>
<dbReference type="InterPro" id="IPR006130">
    <property type="entry name" value="Asp/Orn_carbamoylTrfase"/>
</dbReference>
<dbReference type="GO" id="GO:0042450">
    <property type="term" value="P:L-arginine biosynthetic process via ornithine"/>
    <property type="evidence" value="ECO:0007669"/>
    <property type="project" value="UniProtKB-UniRule"/>
</dbReference>
<evidence type="ECO:0000256" key="1">
    <source>
        <dbReference type="ARBA" id="ARBA00007805"/>
    </source>
</evidence>
<dbReference type="GO" id="GO:0005737">
    <property type="term" value="C:cytoplasm"/>
    <property type="evidence" value="ECO:0007669"/>
    <property type="project" value="UniProtKB-SubCell"/>
</dbReference>
<evidence type="ECO:0000259" key="7">
    <source>
        <dbReference type="Pfam" id="PF02729"/>
    </source>
</evidence>
<dbReference type="STRING" id="368408.Tpen_0407"/>
<dbReference type="PRINTS" id="PR00100">
    <property type="entry name" value="AOTCASE"/>
</dbReference>
<dbReference type="InterPro" id="IPR024904">
    <property type="entry name" value="OTCase_ArgI"/>
</dbReference>
<evidence type="ECO:0000256" key="3">
    <source>
        <dbReference type="ARBA" id="ARBA00022679"/>
    </source>
</evidence>